<evidence type="ECO:0000256" key="1">
    <source>
        <dbReference type="SAM" id="MobiDB-lite"/>
    </source>
</evidence>
<protein>
    <recommendedName>
        <fullName evidence="4">Cell surface protein</fullName>
    </recommendedName>
</protein>
<dbReference type="RefSeq" id="XP_024700075.1">
    <property type="nucleotide sequence ID" value="XM_024849972.1"/>
</dbReference>
<comment type="caution">
    <text evidence="2">The sequence shown here is derived from an EMBL/GenBank/DDBJ whole genome shotgun (WGS) entry which is preliminary data.</text>
</comment>
<dbReference type="Proteomes" id="UP000234275">
    <property type="component" value="Unassembled WGS sequence"/>
</dbReference>
<sequence>MSGILHKVKEAVTHHGHHHETPNKSHAEPTNQTYNQTPTTTHTDGYGANTTTSGPYLHGDEKPTYNAPMGDDGISPRTSTVNTSQPQNTGDKPSNVANKADPRGDNDKANAKAKDDISRFYDEVRQGSIGGAGVIHASGSNGPTTTKTFDPQASLGKGGGAQVHSSSAAGSSYNTNAPGSGSASQTTGPHGSDVANKVDPRVDSDLDGSRTVGAQRDGY</sequence>
<feature type="compositionally biased region" description="Polar residues" evidence="1">
    <location>
        <begin position="138"/>
        <end position="151"/>
    </location>
</feature>
<feature type="compositionally biased region" description="Polar residues" evidence="1">
    <location>
        <begin position="163"/>
        <end position="189"/>
    </location>
</feature>
<feature type="compositionally biased region" description="Polar residues" evidence="1">
    <location>
        <begin position="76"/>
        <end position="97"/>
    </location>
</feature>
<dbReference type="OrthoDB" id="2590867at2759"/>
<evidence type="ECO:0000313" key="3">
    <source>
        <dbReference type="Proteomes" id="UP000234275"/>
    </source>
</evidence>
<keyword evidence="3" id="KW-1185">Reference proteome</keyword>
<feature type="compositionally biased region" description="Low complexity" evidence="1">
    <location>
        <begin position="29"/>
        <end position="43"/>
    </location>
</feature>
<dbReference type="PANTHER" id="PTHR39606">
    <property type="entry name" value="SURFACE PROTEIN, PUTATIVE-RELATED"/>
    <property type="match status" value="1"/>
</dbReference>
<accession>A0A2I2FVU9</accession>
<dbReference type="STRING" id="1392250.A0A2I2FVU9"/>
<evidence type="ECO:0000313" key="2">
    <source>
        <dbReference type="EMBL" id="PLB44773.1"/>
    </source>
</evidence>
<dbReference type="EMBL" id="MSFO01000008">
    <property type="protein sequence ID" value="PLB44773.1"/>
    <property type="molecule type" value="Genomic_DNA"/>
</dbReference>
<dbReference type="PANTHER" id="PTHR39606:SF1">
    <property type="entry name" value="CELL SURFACE PROTEIN"/>
    <property type="match status" value="1"/>
</dbReference>
<feature type="region of interest" description="Disordered" evidence="1">
    <location>
        <begin position="132"/>
        <end position="219"/>
    </location>
</feature>
<reference evidence="2 3" key="1">
    <citation type="submission" date="2016-12" db="EMBL/GenBank/DDBJ databases">
        <title>The genomes of Aspergillus section Nigri reveals drivers in fungal speciation.</title>
        <authorList>
            <consortium name="DOE Joint Genome Institute"/>
            <person name="Vesth T.C."/>
            <person name="Nybo J."/>
            <person name="Theobald S."/>
            <person name="Brandl J."/>
            <person name="Frisvad J.C."/>
            <person name="Nielsen K.F."/>
            <person name="Lyhne E.K."/>
            <person name="Kogle M.E."/>
            <person name="Kuo A."/>
            <person name="Riley R."/>
            <person name="Clum A."/>
            <person name="Nolan M."/>
            <person name="Lipzen A."/>
            <person name="Salamov A."/>
            <person name="Henrissat B."/>
            <person name="Wiebenga A."/>
            <person name="De Vries R.P."/>
            <person name="Grigoriev I.V."/>
            <person name="Mortensen U.H."/>
            <person name="Andersen M.R."/>
            <person name="Baker S.E."/>
        </authorList>
    </citation>
    <scope>NUCLEOTIDE SEQUENCE [LARGE SCALE GENOMIC DNA]</scope>
    <source>
        <strain evidence="2 3">IBT 23096</strain>
    </source>
</reference>
<dbReference type="AlphaFoldDB" id="A0A2I2FVU9"/>
<name>A0A2I2FVU9_9EURO</name>
<feature type="compositionally biased region" description="Basic and acidic residues" evidence="1">
    <location>
        <begin position="7"/>
        <end position="27"/>
    </location>
</feature>
<dbReference type="GeneID" id="36557671"/>
<feature type="compositionally biased region" description="Basic and acidic residues" evidence="1">
    <location>
        <begin position="100"/>
        <end position="114"/>
    </location>
</feature>
<organism evidence="2 3">
    <name type="scientific">Aspergillus steynii IBT 23096</name>
    <dbReference type="NCBI Taxonomy" id="1392250"/>
    <lineage>
        <taxon>Eukaryota</taxon>
        <taxon>Fungi</taxon>
        <taxon>Dikarya</taxon>
        <taxon>Ascomycota</taxon>
        <taxon>Pezizomycotina</taxon>
        <taxon>Eurotiomycetes</taxon>
        <taxon>Eurotiomycetidae</taxon>
        <taxon>Eurotiales</taxon>
        <taxon>Aspergillaceae</taxon>
        <taxon>Aspergillus</taxon>
        <taxon>Aspergillus subgen. Circumdati</taxon>
    </lineage>
</organism>
<gene>
    <name evidence="2" type="ORF">P170DRAFT_440019</name>
</gene>
<proteinExistence type="predicted"/>
<evidence type="ECO:0008006" key="4">
    <source>
        <dbReference type="Google" id="ProtNLM"/>
    </source>
</evidence>
<dbReference type="VEuPathDB" id="FungiDB:P170DRAFT_440019"/>
<feature type="compositionally biased region" description="Basic and acidic residues" evidence="1">
    <location>
        <begin position="196"/>
        <end position="208"/>
    </location>
</feature>
<feature type="region of interest" description="Disordered" evidence="1">
    <location>
        <begin position="1"/>
        <end position="114"/>
    </location>
</feature>